<gene>
    <name evidence="2" type="ORF">BWK73_21615</name>
</gene>
<dbReference type="Proteomes" id="UP000192491">
    <property type="component" value="Unassembled WGS sequence"/>
</dbReference>
<proteinExistence type="predicted"/>
<protein>
    <submittedName>
        <fullName evidence="2">Uncharacterized protein</fullName>
    </submittedName>
</protein>
<comment type="caution">
    <text evidence="2">The sequence shown here is derived from an EMBL/GenBank/DDBJ whole genome shotgun (WGS) entry which is preliminary data.</text>
</comment>
<feature type="chain" id="PRO_5013344903" evidence="1">
    <location>
        <begin position="28"/>
        <end position="194"/>
    </location>
</feature>
<accession>A0A1Y1QNA3</accession>
<dbReference type="AlphaFoldDB" id="A0A1Y1QNA3"/>
<evidence type="ECO:0000313" key="3">
    <source>
        <dbReference type="Proteomes" id="UP000192491"/>
    </source>
</evidence>
<sequence>MTTALNIRLGASILGATLALLSCNVSADLVIPEVAEAQKRFQDNPGIFDQTDQYCTEKTLDAVCTLPGTVFEGGGKGQCKRELTDTKISLQCQRTESVEIDRKIPDTFSIDPPFPSVTDRFCAKKKAQDTCSVTLSHNGKQETYDGVCEELRDEQGYRFRPQVRLLLSCQPVKKAPERVYTPVSTVRKLFSQGL</sequence>
<evidence type="ECO:0000256" key="1">
    <source>
        <dbReference type="SAM" id="SignalP"/>
    </source>
</evidence>
<keyword evidence="1" id="KW-0732">Signal</keyword>
<dbReference type="EMBL" id="MTEJ01000129">
    <property type="protein sequence ID" value="OQX09872.1"/>
    <property type="molecule type" value="Genomic_DNA"/>
</dbReference>
<evidence type="ECO:0000313" key="2">
    <source>
        <dbReference type="EMBL" id="OQX09872.1"/>
    </source>
</evidence>
<feature type="signal peptide" evidence="1">
    <location>
        <begin position="1"/>
        <end position="27"/>
    </location>
</feature>
<organism evidence="2 3">
    <name type="scientific">Thiothrix lacustris</name>
    <dbReference type="NCBI Taxonomy" id="525917"/>
    <lineage>
        <taxon>Bacteria</taxon>
        <taxon>Pseudomonadati</taxon>
        <taxon>Pseudomonadota</taxon>
        <taxon>Gammaproteobacteria</taxon>
        <taxon>Thiotrichales</taxon>
        <taxon>Thiotrichaceae</taxon>
        <taxon>Thiothrix</taxon>
    </lineage>
</organism>
<reference evidence="2 3" key="1">
    <citation type="submission" date="2017-01" db="EMBL/GenBank/DDBJ databases">
        <title>Novel large sulfur bacteria in the metagenomes of groundwater-fed chemosynthetic microbial mats in the Lake Huron basin.</title>
        <authorList>
            <person name="Sharrar A.M."/>
            <person name="Flood B.E."/>
            <person name="Bailey J.V."/>
            <person name="Jones D.S."/>
            <person name="Biddanda B."/>
            <person name="Ruberg S.A."/>
            <person name="Marcus D.N."/>
            <person name="Dick G.J."/>
        </authorList>
    </citation>
    <scope>NUCLEOTIDE SEQUENCE [LARGE SCALE GENOMIC DNA]</scope>
    <source>
        <strain evidence="2">A8</strain>
    </source>
</reference>
<name>A0A1Y1QNA3_9GAMM</name>